<keyword evidence="4 6" id="KW-1133">Transmembrane helix</keyword>
<sequence>MAATPQSRQKNSMKVVTRQRFTAGALVAVVGPGLLAGLSDDDPAGITTYSVLGAEHGYQLLWVLLLSTVALVLFHGLAARMGVVTGQGLIGLVRQRYGVRLGGATLVALVVANVGTTCAEFAGIAAGSELFGVSRYVSVPAAAVTVSLLVLRGSFHRVEHLLLALSTVFLAYVASGLLAHPDWAAAGRGLVVPSLPIDAATIGIVTATVGTTLAPWGLSFIQSYAVDKKLRTEDLALERVDVITGAVLTGVIGFFVVVACAATLHRSGRHIRDAADAAVALQPLAGAAASTLFAVGLIGSALLAASLLPLSTAYSVCEYAGIEAAVDDSFEEAKPFYLTFGCVTVVGALIVLVPGAPLVTILVATQILNAVLLVPILFAMIGIARDRDLMGEFTVGAIGTVAYYVTTAVVLSCVAALALTSLVG</sequence>
<evidence type="ECO:0000256" key="6">
    <source>
        <dbReference type="SAM" id="Phobius"/>
    </source>
</evidence>
<protein>
    <submittedName>
        <fullName evidence="7">Divalent metal cation transporter</fullName>
    </submittedName>
</protein>
<dbReference type="EMBL" id="VIFX01000003">
    <property type="protein sequence ID" value="TQR88038.1"/>
    <property type="molecule type" value="Genomic_DNA"/>
</dbReference>
<feature type="transmembrane region" description="Helical" evidence="6">
    <location>
        <begin position="199"/>
        <end position="221"/>
    </location>
</feature>
<gene>
    <name evidence="7" type="ORF">D8S82_02945</name>
</gene>
<feature type="transmembrane region" description="Helical" evidence="6">
    <location>
        <begin position="361"/>
        <end position="383"/>
    </location>
</feature>
<dbReference type="InterPro" id="IPR001046">
    <property type="entry name" value="NRAMP_fam"/>
</dbReference>
<reference evidence="7 8" key="1">
    <citation type="submission" date="2018-10" db="EMBL/GenBank/DDBJ databases">
        <title>Draft genome of Mycobacterium hodleri strain B.</title>
        <authorList>
            <person name="Amande T.J."/>
            <person name="Mcgenity T.J."/>
        </authorList>
    </citation>
    <scope>NUCLEOTIDE SEQUENCE [LARGE SCALE GENOMIC DNA]</scope>
    <source>
        <strain evidence="7 8">B</strain>
    </source>
</reference>
<name>A0A544W734_9MYCO</name>
<dbReference type="GO" id="GO:0015086">
    <property type="term" value="F:cadmium ion transmembrane transporter activity"/>
    <property type="evidence" value="ECO:0007669"/>
    <property type="project" value="TreeGrafter"/>
</dbReference>
<feature type="transmembrane region" description="Helical" evidence="6">
    <location>
        <begin position="133"/>
        <end position="151"/>
    </location>
</feature>
<proteinExistence type="predicted"/>
<keyword evidence="8" id="KW-1185">Reference proteome</keyword>
<evidence type="ECO:0000256" key="2">
    <source>
        <dbReference type="ARBA" id="ARBA00022448"/>
    </source>
</evidence>
<evidence type="ECO:0000313" key="7">
    <source>
        <dbReference type="EMBL" id="TQR88038.1"/>
    </source>
</evidence>
<evidence type="ECO:0000256" key="5">
    <source>
        <dbReference type="ARBA" id="ARBA00023136"/>
    </source>
</evidence>
<feature type="transmembrane region" description="Helical" evidence="6">
    <location>
        <begin position="21"/>
        <end position="39"/>
    </location>
</feature>
<keyword evidence="2" id="KW-0813">Transport</keyword>
<dbReference type="PANTHER" id="PTHR11706">
    <property type="entry name" value="SOLUTE CARRIER PROTEIN FAMILY 11 MEMBER"/>
    <property type="match status" value="1"/>
</dbReference>
<feature type="transmembrane region" description="Helical" evidence="6">
    <location>
        <begin position="158"/>
        <end position="179"/>
    </location>
</feature>
<dbReference type="PANTHER" id="PTHR11706:SF33">
    <property type="entry name" value="NATURAL RESISTANCE-ASSOCIATED MACROPHAGE PROTEIN 2"/>
    <property type="match status" value="1"/>
</dbReference>
<dbReference type="Pfam" id="PF01566">
    <property type="entry name" value="Nramp"/>
    <property type="match status" value="1"/>
</dbReference>
<dbReference type="AlphaFoldDB" id="A0A544W734"/>
<comment type="subcellular location">
    <subcellularLocation>
        <location evidence="1">Membrane</location>
        <topology evidence="1">Multi-pass membrane protein</topology>
    </subcellularLocation>
</comment>
<keyword evidence="5 6" id="KW-0472">Membrane</keyword>
<feature type="transmembrane region" description="Helical" evidence="6">
    <location>
        <begin position="336"/>
        <end position="355"/>
    </location>
</feature>
<evidence type="ECO:0000256" key="1">
    <source>
        <dbReference type="ARBA" id="ARBA00004141"/>
    </source>
</evidence>
<comment type="caution">
    <text evidence="7">The sequence shown here is derived from an EMBL/GenBank/DDBJ whole genome shotgun (WGS) entry which is preliminary data.</text>
</comment>
<feature type="transmembrane region" description="Helical" evidence="6">
    <location>
        <begin position="284"/>
        <end position="305"/>
    </location>
</feature>
<dbReference type="GO" id="GO:0005886">
    <property type="term" value="C:plasma membrane"/>
    <property type="evidence" value="ECO:0007669"/>
    <property type="project" value="TreeGrafter"/>
</dbReference>
<evidence type="ECO:0000313" key="8">
    <source>
        <dbReference type="Proteomes" id="UP000315759"/>
    </source>
</evidence>
<feature type="transmembrane region" description="Helical" evidence="6">
    <location>
        <begin position="59"/>
        <end position="78"/>
    </location>
</feature>
<evidence type="ECO:0000256" key="3">
    <source>
        <dbReference type="ARBA" id="ARBA00022692"/>
    </source>
</evidence>
<keyword evidence="3 6" id="KW-0812">Transmembrane</keyword>
<dbReference type="Proteomes" id="UP000315759">
    <property type="component" value="Unassembled WGS sequence"/>
</dbReference>
<dbReference type="GO" id="GO:0005384">
    <property type="term" value="F:manganese ion transmembrane transporter activity"/>
    <property type="evidence" value="ECO:0007669"/>
    <property type="project" value="TreeGrafter"/>
</dbReference>
<dbReference type="GO" id="GO:0034755">
    <property type="term" value="P:iron ion transmembrane transport"/>
    <property type="evidence" value="ECO:0007669"/>
    <property type="project" value="TreeGrafter"/>
</dbReference>
<organism evidence="7 8">
    <name type="scientific">Mycolicibacterium hodleri</name>
    <dbReference type="NCBI Taxonomy" id="49897"/>
    <lineage>
        <taxon>Bacteria</taxon>
        <taxon>Bacillati</taxon>
        <taxon>Actinomycetota</taxon>
        <taxon>Actinomycetes</taxon>
        <taxon>Mycobacteriales</taxon>
        <taxon>Mycobacteriaceae</taxon>
        <taxon>Mycolicibacterium</taxon>
    </lineage>
</organism>
<evidence type="ECO:0000256" key="4">
    <source>
        <dbReference type="ARBA" id="ARBA00022989"/>
    </source>
</evidence>
<feature type="transmembrane region" description="Helical" evidence="6">
    <location>
        <begin position="395"/>
        <end position="419"/>
    </location>
</feature>
<accession>A0A544W734</accession>
<feature type="transmembrane region" description="Helical" evidence="6">
    <location>
        <begin position="242"/>
        <end position="264"/>
    </location>
</feature>
<feature type="transmembrane region" description="Helical" evidence="6">
    <location>
        <begin position="99"/>
        <end position="127"/>
    </location>
</feature>